<accession>A0A7K8SG69</accession>
<dbReference type="Pfam" id="PF00755">
    <property type="entry name" value="Carn_acyltransf"/>
    <property type="match status" value="1"/>
</dbReference>
<keyword evidence="1" id="KW-0012">Acyltransferase</keyword>
<dbReference type="AlphaFoldDB" id="A0A7K8SG69"/>
<gene>
    <name evidence="4" type="primary">Cpt1b</name>
    <name evidence="4" type="ORF">RHOROS_R16249</name>
</gene>
<name>A0A7K8SG69_9PASS</name>
<feature type="active site" description="Proton acceptor" evidence="2">
    <location>
        <position position="49"/>
    </location>
</feature>
<dbReference type="EMBL" id="VWYZ01002051">
    <property type="protein sequence ID" value="NXF28358.1"/>
    <property type="molecule type" value="Genomic_DNA"/>
</dbReference>
<feature type="non-terminal residue" evidence="4">
    <location>
        <position position="1"/>
    </location>
</feature>
<evidence type="ECO:0000256" key="1">
    <source>
        <dbReference type="ARBA" id="ARBA00023315"/>
    </source>
</evidence>
<keyword evidence="5" id="KW-1185">Reference proteome</keyword>
<dbReference type="SUPFAM" id="SSF52777">
    <property type="entry name" value="CoA-dependent acyltransferases"/>
    <property type="match status" value="1"/>
</dbReference>
<reference evidence="4 5" key="1">
    <citation type="submission" date="2019-09" db="EMBL/GenBank/DDBJ databases">
        <title>Bird 10,000 Genomes (B10K) Project - Family phase.</title>
        <authorList>
            <person name="Zhang G."/>
        </authorList>
    </citation>
    <scope>NUCLEOTIDE SEQUENCE [LARGE SCALE GENOMIC DNA]</scope>
    <source>
        <strain evidence="4">B10K-CU-031-12</strain>
        <tissue evidence="4">Muscle</tissue>
    </source>
</reference>
<evidence type="ECO:0000259" key="3">
    <source>
        <dbReference type="Pfam" id="PF00755"/>
    </source>
</evidence>
<evidence type="ECO:0000256" key="2">
    <source>
        <dbReference type="PIRSR" id="PIRSR600542-1"/>
    </source>
</evidence>
<evidence type="ECO:0000313" key="4">
    <source>
        <dbReference type="EMBL" id="NXF28358.1"/>
    </source>
</evidence>
<sequence>PEERDPPQDGDLDNEAKALLLGPPHNRWFDKSLTLVVFPSGRVGLSVEHSWGDPPVAGHLWEEMRVKIFGEGSGGNWGGSPILGPPLIFPPQFALALDRSLGYDESGSCIGESQGRAPEPPQELHWDLPPQVLGALGGTGRAFWG</sequence>
<dbReference type="InterPro" id="IPR042231">
    <property type="entry name" value="Cho/carn_acyl_trans_2"/>
</dbReference>
<organism evidence="4 5">
    <name type="scientific">Rhodinocichla rosea</name>
    <dbReference type="NCBI Taxonomy" id="58203"/>
    <lineage>
        <taxon>Eukaryota</taxon>
        <taxon>Metazoa</taxon>
        <taxon>Chordata</taxon>
        <taxon>Craniata</taxon>
        <taxon>Vertebrata</taxon>
        <taxon>Euteleostomi</taxon>
        <taxon>Archelosauria</taxon>
        <taxon>Archosauria</taxon>
        <taxon>Dinosauria</taxon>
        <taxon>Saurischia</taxon>
        <taxon>Theropoda</taxon>
        <taxon>Coelurosauria</taxon>
        <taxon>Aves</taxon>
        <taxon>Neognathae</taxon>
        <taxon>Neoaves</taxon>
        <taxon>Telluraves</taxon>
        <taxon>Australaves</taxon>
        <taxon>Passeriformes</taxon>
        <taxon>Thraupidae</taxon>
        <taxon>Rhodinocichla</taxon>
    </lineage>
</organism>
<dbReference type="GO" id="GO:0005739">
    <property type="term" value="C:mitochondrion"/>
    <property type="evidence" value="ECO:0007669"/>
    <property type="project" value="TreeGrafter"/>
</dbReference>
<dbReference type="InterPro" id="IPR039551">
    <property type="entry name" value="Cho/carn_acyl_trans"/>
</dbReference>
<dbReference type="GO" id="GO:0004095">
    <property type="term" value="F:carnitine O-palmitoyltransferase activity"/>
    <property type="evidence" value="ECO:0007669"/>
    <property type="project" value="TreeGrafter"/>
</dbReference>
<dbReference type="Gene3D" id="3.30.559.70">
    <property type="entry name" value="Choline/Carnitine o-acyltransferase, domain 2"/>
    <property type="match status" value="1"/>
</dbReference>
<dbReference type="GO" id="GO:0006631">
    <property type="term" value="P:fatty acid metabolic process"/>
    <property type="evidence" value="ECO:0007669"/>
    <property type="project" value="TreeGrafter"/>
</dbReference>
<evidence type="ECO:0000313" key="5">
    <source>
        <dbReference type="Proteomes" id="UP000574210"/>
    </source>
</evidence>
<proteinExistence type="predicted"/>
<dbReference type="Proteomes" id="UP000574210">
    <property type="component" value="Unassembled WGS sequence"/>
</dbReference>
<feature type="domain" description="Choline/carnitine acyltransferase" evidence="3">
    <location>
        <begin position="16"/>
        <end position="133"/>
    </location>
</feature>
<dbReference type="PANTHER" id="PTHR22589">
    <property type="entry name" value="CARNITINE O-ACYLTRANSFERASE"/>
    <property type="match status" value="1"/>
</dbReference>
<protein>
    <submittedName>
        <fullName evidence="4">CPT1B palmitoyltransferase</fullName>
    </submittedName>
</protein>
<comment type="caution">
    <text evidence="4">The sequence shown here is derived from an EMBL/GenBank/DDBJ whole genome shotgun (WGS) entry which is preliminary data.</text>
</comment>
<keyword evidence="4" id="KW-0808">Transferase</keyword>
<dbReference type="PANTHER" id="PTHR22589:SF31">
    <property type="entry name" value="CARNITINE O-PALMITOYLTRANSFERASE"/>
    <property type="match status" value="1"/>
</dbReference>
<feature type="non-terminal residue" evidence="4">
    <location>
        <position position="145"/>
    </location>
</feature>
<dbReference type="InterPro" id="IPR000542">
    <property type="entry name" value="Carn_acyl_trans"/>
</dbReference>
<dbReference type="GO" id="GO:0009437">
    <property type="term" value="P:carnitine metabolic process"/>
    <property type="evidence" value="ECO:0007669"/>
    <property type="project" value="TreeGrafter"/>
</dbReference>